<dbReference type="Proteomes" id="UP000294576">
    <property type="component" value="Unassembled WGS sequence"/>
</dbReference>
<reference evidence="2 3" key="1">
    <citation type="submission" date="2019-03" db="EMBL/GenBank/DDBJ databases">
        <title>Genomic Encyclopedia of Type Strains, Phase IV (KMG-V): Genome sequencing to study the core and pangenomes of soil and plant-associated prokaryotes.</title>
        <authorList>
            <person name="Whitman W."/>
        </authorList>
    </citation>
    <scope>NUCLEOTIDE SEQUENCE [LARGE SCALE GENOMIC DNA]</scope>
    <source>
        <strain evidence="2 3">Hc14</strain>
    </source>
</reference>
<proteinExistence type="predicted"/>
<evidence type="ECO:0000313" key="3">
    <source>
        <dbReference type="Proteomes" id="UP000294576"/>
    </source>
</evidence>
<feature type="domain" description="DUF2147" evidence="1">
    <location>
        <begin position="105"/>
        <end position="150"/>
    </location>
</feature>
<gene>
    <name evidence="2" type="ORF">EV132_102628</name>
</gene>
<accession>A0A4R3QF36</accession>
<dbReference type="Pfam" id="PF09917">
    <property type="entry name" value="DUF2147"/>
    <property type="match status" value="1"/>
</dbReference>
<comment type="caution">
    <text evidence="2">The sequence shown here is derived from an EMBL/GenBank/DDBJ whole genome shotgun (WGS) entry which is preliminary data.</text>
</comment>
<dbReference type="Gene3D" id="2.40.128.520">
    <property type="match status" value="1"/>
</dbReference>
<dbReference type="InterPro" id="IPR019223">
    <property type="entry name" value="DUF2147"/>
</dbReference>
<dbReference type="EMBL" id="SMBH01000002">
    <property type="protein sequence ID" value="TCU19397.1"/>
    <property type="molecule type" value="Genomic_DNA"/>
</dbReference>
<sequence length="151" mass="16258">MEKSGAKARWKSAIFTDADIHLYVRVSYFRRAQDIREEKMIRTLILAGGMALSANLAYAEEPIVGSWKTDSGETAQIVSCGGSYCVTLKTGKFAGKKIGTLAGTGGTYNGEITDPKNDKTYSGSGSVTGNSLKMKGCVLKVLCKSQSWTRL</sequence>
<dbReference type="AlphaFoldDB" id="A0A4R3QF36"/>
<evidence type="ECO:0000259" key="1">
    <source>
        <dbReference type="Pfam" id="PF09917"/>
    </source>
</evidence>
<evidence type="ECO:0000313" key="2">
    <source>
        <dbReference type="EMBL" id="TCU19397.1"/>
    </source>
</evidence>
<protein>
    <submittedName>
        <fullName evidence="2">Uncharacterized protein (DUF2147 family)</fullName>
    </submittedName>
</protein>
<organism evidence="2 3">
    <name type="scientific">Rhizobium sullae</name>
    <name type="common">Rhizobium hedysari</name>
    <dbReference type="NCBI Taxonomy" id="50338"/>
    <lineage>
        <taxon>Bacteria</taxon>
        <taxon>Pseudomonadati</taxon>
        <taxon>Pseudomonadota</taxon>
        <taxon>Alphaproteobacteria</taxon>
        <taxon>Hyphomicrobiales</taxon>
        <taxon>Rhizobiaceae</taxon>
        <taxon>Rhizobium/Agrobacterium group</taxon>
        <taxon>Rhizobium</taxon>
    </lineage>
</organism>
<name>A0A4R3QF36_RHISU</name>